<dbReference type="InterPro" id="IPR013520">
    <property type="entry name" value="Ribonucl_H"/>
</dbReference>
<evidence type="ECO:0000256" key="4">
    <source>
        <dbReference type="ARBA" id="ARBA00022801"/>
    </source>
</evidence>
<evidence type="ECO:0000256" key="2">
    <source>
        <dbReference type="ARBA" id="ARBA00022722"/>
    </source>
</evidence>
<dbReference type="SUPFAM" id="SSF53098">
    <property type="entry name" value="Ribonuclease H-like"/>
    <property type="match status" value="1"/>
</dbReference>
<evidence type="ECO:0000256" key="1">
    <source>
        <dbReference type="ARBA" id="ARBA00001966"/>
    </source>
</evidence>
<dbReference type="AlphaFoldDB" id="A0A265NFS9"/>
<dbReference type="InterPro" id="IPR045028">
    <property type="entry name" value="DinG/Rad3-like"/>
</dbReference>
<keyword evidence="12" id="KW-0347">Helicase</keyword>
<feature type="domain" description="Helicase ATP-binding" evidence="11">
    <location>
        <begin position="249"/>
        <end position="528"/>
    </location>
</feature>
<name>A0A265NFS9_9BACI</name>
<dbReference type="InterPro" id="IPR014013">
    <property type="entry name" value="Helic_SF1/SF2_ATP-bd_DinG/Rad3"/>
</dbReference>
<dbReference type="Pfam" id="PF00929">
    <property type="entry name" value="RNase_T"/>
    <property type="match status" value="1"/>
</dbReference>
<evidence type="ECO:0000256" key="8">
    <source>
        <dbReference type="HAMAP-Rule" id="MF_02206"/>
    </source>
</evidence>
<dbReference type="InterPro" id="IPR027417">
    <property type="entry name" value="P-loop_NTPase"/>
</dbReference>
<keyword evidence="3 8" id="KW-0547">Nucleotide-binding</keyword>
<dbReference type="GO" id="GO:0006260">
    <property type="term" value="P:DNA replication"/>
    <property type="evidence" value="ECO:0007669"/>
    <property type="project" value="InterPro"/>
</dbReference>
<proteinExistence type="inferred from homology"/>
<dbReference type="GO" id="GO:0003887">
    <property type="term" value="F:DNA-directed DNA polymerase activity"/>
    <property type="evidence" value="ECO:0007669"/>
    <property type="project" value="InterPro"/>
</dbReference>
<keyword evidence="2 8" id="KW-0540">Nuclease</keyword>
<dbReference type="OrthoDB" id="9803913at2"/>
<evidence type="ECO:0000256" key="6">
    <source>
        <dbReference type="ARBA" id="ARBA00022840"/>
    </source>
</evidence>
<evidence type="ECO:0000313" key="13">
    <source>
        <dbReference type="Proteomes" id="UP000216498"/>
    </source>
</evidence>
<keyword evidence="6 8" id="KW-0067">ATP-binding</keyword>
<dbReference type="InterPro" id="IPR006310">
    <property type="entry name" value="DinG"/>
</dbReference>
<dbReference type="Gene3D" id="3.30.420.10">
    <property type="entry name" value="Ribonuclease H-like superfamily/Ribonuclease H"/>
    <property type="match status" value="1"/>
</dbReference>
<evidence type="ECO:0000259" key="11">
    <source>
        <dbReference type="PROSITE" id="PS51193"/>
    </source>
</evidence>
<dbReference type="NCBIfam" id="TIGR00573">
    <property type="entry name" value="dnaq"/>
    <property type="match status" value="1"/>
</dbReference>
<evidence type="ECO:0000256" key="9">
    <source>
        <dbReference type="RuleBase" id="RU364106"/>
    </source>
</evidence>
<dbReference type="InterPro" id="IPR006054">
    <property type="entry name" value="DnaQ"/>
</dbReference>
<dbReference type="InterPro" id="IPR012337">
    <property type="entry name" value="RNaseH-like_sf"/>
</dbReference>
<dbReference type="Proteomes" id="UP000216498">
    <property type="component" value="Unassembled WGS sequence"/>
</dbReference>
<comment type="catalytic activity">
    <reaction evidence="7">
        <text>ATP + H2O = ADP + phosphate + H(+)</text>
        <dbReference type="Rhea" id="RHEA:13065"/>
        <dbReference type="ChEBI" id="CHEBI:15377"/>
        <dbReference type="ChEBI" id="CHEBI:15378"/>
        <dbReference type="ChEBI" id="CHEBI:30616"/>
        <dbReference type="ChEBI" id="CHEBI:43474"/>
        <dbReference type="ChEBI" id="CHEBI:456216"/>
        <dbReference type="EC" id="5.6.2.3"/>
    </reaction>
</comment>
<dbReference type="HAMAP" id="MF_02206">
    <property type="entry name" value="DinG_exonucl"/>
    <property type="match status" value="1"/>
</dbReference>
<keyword evidence="5 8" id="KW-0269">Exonuclease</keyword>
<comment type="function">
    <text evidence="8 9">3'-5' exonuclease.</text>
</comment>
<dbReference type="EC" id="3.1.-.-" evidence="8 9"/>
<feature type="binding site" evidence="8">
    <location>
        <begin position="284"/>
        <end position="291"/>
    </location>
    <ligand>
        <name>ATP</name>
        <dbReference type="ChEBI" id="CHEBI:30616"/>
    </ligand>
</feature>
<evidence type="ECO:0000259" key="10">
    <source>
        <dbReference type="PROSITE" id="PS51192"/>
    </source>
</evidence>
<evidence type="ECO:0000256" key="5">
    <source>
        <dbReference type="ARBA" id="ARBA00022839"/>
    </source>
</evidence>
<dbReference type="GO" id="GO:0008408">
    <property type="term" value="F:3'-5' exonuclease activity"/>
    <property type="evidence" value="ECO:0007669"/>
    <property type="project" value="UniProtKB-UniRule"/>
</dbReference>
<reference evidence="12 13" key="1">
    <citation type="submission" date="2017-08" db="EMBL/GenBank/DDBJ databases">
        <title>Virgibacillus indicus sp. nov. and Virgibacillus profoundi sp. nov, two moderately halophilic bacteria isolated from marine sediment by using the Microfluidic Streak Plate.</title>
        <authorList>
            <person name="Xu B."/>
            <person name="Hu B."/>
            <person name="Wang J."/>
            <person name="Zhu Y."/>
            <person name="Huang L."/>
            <person name="Du W."/>
            <person name="Huang Y."/>
        </authorList>
    </citation>
    <scope>NUCLEOTIDE SEQUENCE [LARGE SCALE GENOMIC DNA]</scope>
    <source>
        <strain evidence="12 13">IO3-P2-C2</strain>
    </source>
</reference>
<accession>A0A265NFS9</accession>
<dbReference type="SMART" id="SM00479">
    <property type="entry name" value="EXOIII"/>
    <property type="match status" value="1"/>
</dbReference>
<dbReference type="GO" id="GO:0043139">
    <property type="term" value="F:5'-3' DNA helicase activity"/>
    <property type="evidence" value="ECO:0007669"/>
    <property type="project" value="UniProtKB-EC"/>
</dbReference>
<evidence type="ECO:0000313" key="12">
    <source>
        <dbReference type="EMBL" id="OZU90136.1"/>
    </source>
</evidence>
<comment type="cofactor">
    <cofactor evidence="1">
        <name>[4Fe-4S] cluster</name>
        <dbReference type="ChEBI" id="CHEBI:49883"/>
    </cofactor>
</comment>
<dbReference type="NCBIfam" id="NF005981">
    <property type="entry name" value="PRK08074.1"/>
    <property type="match status" value="1"/>
</dbReference>
<dbReference type="InterPro" id="IPR006555">
    <property type="entry name" value="ATP-dep_Helicase_C"/>
</dbReference>
<dbReference type="SMART" id="SM00491">
    <property type="entry name" value="HELICc2"/>
    <property type="match status" value="1"/>
</dbReference>
<dbReference type="NCBIfam" id="TIGR01407">
    <property type="entry name" value="dinG_rel"/>
    <property type="match status" value="1"/>
</dbReference>
<feature type="short sequence motif" description="DEAH box" evidence="8">
    <location>
        <begin position="464"/>
        <end position="467"/>
    </location>
</feature>
<dbReference type="PROSITE" id="PS51192">
    <property type="entry name" value="HELICASE_ATP_BIND_1"/>
    <property type="match status" value="1"/>
</dbReference>
<keyword evidence="4 8" id="KW-0378">Hydrolase</keyword>
<dbReference type="FunFam" id="3.30.420.10:FF:000045">
    <property type="entry name" value="3'-5' exonuclease DinG"/>
    <property type="match status" value="1"/>
</dbReference>
<feature type="domain" description="Helicase ATP-binding" evidence="10">
    <location>
        <begin position="271"/>
        <end position="490"/>
    </location>
</feature>
<gene>
    <name evidence="8 9" type="primary">dinG</name>
    <name evidence="12" type="ORF">CIL03_03060</name>
</gene>
<dbReference type="GO" id="GO:0016887">
    <property type="term" value="F:ATP hydrolysis activity"/>
    <property type="evidence" value="ECO:0007669"/>
    <property type="project" value="RHEA"/>
</dbReference>
<dbReference type="GO" id="GO:0005524">
    <property type="term" value="F:ATP binding"/>
    <property type="evidence" value="ECO:0007669"/>
    <property type="project" value="UniProtKB-UniRule"/>
</dbReference>
<dbReference type="PANTHER" id="PTHR11472:SF34">
    <property type="entry name" value="REGULATOR OF TELOMERE ELONGATION HELICASE 1"/>
    <property type="match status" value="1"/>
</dbReference>
<dbReference type="PANTHER" id="PTHR11472">
    <property type="entry name" value="DNA REPAIR DEAD HELICASE RAD3/XP-D SUBFAMILY MEMBER"/>
    <property type="match status" value="1"/>
</dbReference>
<protein>
    <recommendedName>
        <fullName evidence="8 9">3'-5' exonuclease DinG</fullName>
        <ecNumber evidence="8 9">3.1.-.-</ecNumber>
    </recommendedName>
</protein>
<dbReference type="InterPro" id="IPR036397">
    <property type="entry name" value="RNaseH_sf"/>
</dbReference>
<evidence type="ECO:0000256" key="7">
    <source>
        <dbReference type="ARBA" id="ARBA00048954"/>
    </source>
</evidence>
<comment type="similarity">
    <text evidence="8 9">Belongs to the helicase family. DinG subfamily. Type 2 sub-subfamily.</text>
</comment>
<dbReference type="Pfam" id="PF13307">
    <property type="entry name" value="Helicase_C_2"/>
    <property type="match status" value="1"/>
</dbReference>
<sequence>MDKFVVIDLETTGHSAVKDDKIIEIGIVVIEGNAITDNFSTLLNPEKPIPPFISNLTGIMDKDVKGAPTFQEKANEIIDIFRDGYLIAHNVPFDLGFLNTELSKNGFKPLSNPVLDTVELSRILYPKSPSFKLGQLAEFLEISHNDPHRALSDAYVTAKLFLLLKEKLETMPFETIDHLLKLEKMFKSDLYQLFNERYEALAFSTNEPEHITSYRGLAFKHIPEPQDIQEEADRSFGDFLDAVYEENGSMKQHMKNYEKRNGQREMSETIYDAFQLHKHSLIEAETGTGKSLAYLLPAVYDAKKTKHRIVISTHTTQLQSQLLDEEIPLIQKLTPFPFRAALLKGKSHYISLEKFERTLNFEQTDNYDIALTKAMILVWLTETETGDIDEIHLPASGYPFYKRVATDSEGYIDPYSPWFAHSYYQKARRRAQKADIVITNHALLCTDMFNDYQFLPAYDKVIIDEAHHLEETASRHYGLKLDYVNMQFILNQIGTAEETKSLGRILAKHSYDSKELPLEKWDDIFAKTKYELDDLFHFLFQYVVNRQRKNKSLSDIGRTQYRFEADKEDPDSWNSLLEMVTRLTFFLRDLIHILAIIEQYFEKSEVLDKFDKDEFKLNTQLLQSFIDRMEQLFLTENEIDQIKWIEAETLSARNAVYLYSEPTDISNLLANDFFEKKQSVILTSATLTMKNSFTYIQKRLGLSADRLLTKKINSPFYYDEQLQLMVPNDFPDIKHGDLEHFIYATCEAILSLAEITSGRMLVLFTSYDMLRKSYRLLKETMDTTKYVLIAQGISSGSRTRLKKNFQTFEQAILLGTSSFWEGVDIPGDDLSCLMIVRLPFQPPDHPIYEAKSNYLKEEGKNAFFELSLPNAVIRFKQGFGRLIRSSNDRGIVFVCDARIIKARYGKYFTESIPSVPITFESTHHIMEKAKEWF</sequence>
<dbReference type="SMART" id="SM00487">
    <property type="entry name" value="DEXDc"/>
    <property type="match status" value="1"/>
</dbReference>
<dbReference type="PROSITE" id="PS51193">
    <property type="entry name" value="HELICASE_ATP_BIND_2"/>
    <property type="match status" value="1"/>
</dbReference>
<dbReference type="CDD" id="cd06127">
    <property type="entry name" value="DEDDh"/>
    <property type="match status" value="1"/>
</dbReference>
<dbReference type="InterPro" id="IPR011545">
    <property type="entry name" value="DEAD/DEAH_box_helicase_dom"/>
</dbReference>
<comment type="caution">
    <text evidence="12">The sequence shown here is derived from an EMBL/GenBank/DDBJ whole genome shotgun (WGS) entry which is preliminary data.</text>
</comment>
<dbReference type="Gene3D" id="3.40.50.300">
    <property type="entry name" value="P-loop containing nucleotide triphosphate hydrolases"/>
    <property type="match status" value="2"/>
</dbReference>
<dbReference type="EMBL" id="NPMS01000001">
    <property type="protein sequence ID" value="OZU90136.1"/>
    <property type="molecule type" value="Genomic_DNA"/>
</dbReference>
<dbReference type="InterPro" id="IPR014001">
    <property type="entry name" value="Helicase_ATP-bd"/>
</dbReference>
<dbReference type="SUPFAM" id="SSF52540">
    <property type="entry name" value="P-loop containing nucleoside triphosphate hydrolases"/>
    <property type="match status" value="1"/>
</dbReference>
<dbReference type="Pfam" id="PF00270">
    <property type="entry name" value="DEAD"/>
    <property type="match status" value="1"/>
</dbReference>
<evidence type="ECO:0000256" key="3">
    <source>
        <dbReference type="ARBA" id="ARBA00022741"/>
    </source>
</evidence>
<dbReference type="GO" id="GO:0003677">
    <property type="term" value="F:DNA binding"/>
    <property type="evidence" value="ECO:0007669"/>
    <property type="project" value="InterPro"/>
</dbReference>
<keyword evidence="13" id="KW-1185">Reference proteome</keyword>
<dbReference type="RefSeq" id="WP_094883733.1">
    <property type="nucleotide sequence ID" value="NZ_NPMS01000001.1"/>
</dbReference>
<organism evidence="12 13">
    <name type="scientific">Virgibacillus indicus</name>
    <dbReference type="NCBI Taxonomy" id="2024554"/>
    <lineage>
        <taxon>Bacteria</taxon>
        <taxon>Bacillati</taxon>
        <taxon>Bacillota</taxon>
        <taxon>Bacilli</taxon>
        <taxon>Bacillales</taxon>
        <taxon>Bacillaceae</taxon>
        <taxon>Virgibacillus</taxon>
    </lineage>
</organism>